<reference evidence="8 9" key="1">
    <citation type="journal article" date="2021" name="Sci. Rep.">
        <title>The genome of the diatom Chaetoceros tenuissimus carries an ancient integrated fragment of an extant virus.</title>
        <authorList>
            <person name="Hongo Y."/>
            <person name="Kimura K."/>
            <person name="Takaki Y."/>
            <person name="Yoshida Y."/>
            <person name="Baba S."/>
            <person name="Kobayashi G."/>
            <person name="Nagasaki K."/>
            <person name="Hano T."/>
            <person name="Tomaru Y."/>
        </authorList>
    </citation>
    <scope>NUCLEOTIDE SEQUENCE [LARGE SCALE GENOMIC DNA]</scope>
    <source>
        <strain evidence="8 9">NIES-3715</strain>
    </source>
</reference>
<dbReference type="CDD" id="cd08204">
    <property type="entry name" value="ArfGap"/>
    <property type="match status" value="1"/>
</dbReference>
<dbReference type="SUPFAM" id="SSF103657">
    <property type="entry name" value="BAR/IMD domain-like"/>
    <property type="match status" value="2"/>
</dbReference>
<proteinExistence type="predicted"/>
<dbReference type="PROSITE" id="PS50115">
    <property type="entry name" value="ARFGAP"/>
    <property type="match status" value="1"/>
</dbReference>
<dbReference type="InterPro" id="IPR004148">
    <property type="entry name" value="BAR_dom"/>
</dbReference>
<dbReference type="EMBL" id="BLLK01000069">
    <property type="protein sequence ID" value="GFH60998.1"/>
    <property type="molecule type" value="Genomic_DNA"/>
</dbReference>
<feature type="domain" description="Arf-GAP" evidence="7">
    <location>
        <begin position="597"/>
        <end position="721"/>
    </location>
</feature>
<dbReference type="GO" id="GO:0005737">
    <property type="term" value="C:cytoplasm"/>
    <property type="evidence" value="ECO:0007669"/>
    <property type="project" value="InterPro"/>
</dbReference>
<dbReference type="Pfam" id="PF01412">
    <property type="entry name" value="ArfGap"/>
    <property type="match status" value="1"/>
</dbReference>
<dbReference type="PRINTS" id="PR00405">
    <property type="entry name" value="REVINTRACTNG"/>
</dbReference>
<dbReference type="PANTHER" id="PTHR23180:SF160">
    <property type="entry name" value="ADP-RIBOSYLATION FACTOR GTPASE-ACTIVATING PROTEIN EFFECTOR PROTEIN 1"/>
    <property type="match status" value="1"/>
</dbReference>
<feature type="compositionally biased region" description="Polar residues" evidence="5">
    <location>
        <begin position="85"/>
        <end position="101"/>
    </location>
</feature>
<dbReference type="Gene3D" id="1.20.1270.60">
    <property type="entry name" value="Arfaptin homology (AH) domain/BAR domain"/>
    <property type="match status" value="2"/>
</dbReference>
<dbReference type="SMART" id="SM00105">
    <property type="entry name" value="ArfGap"/>
    <property type="match status" value="1"/>
</dbReference>
<dbReference type="Gene3D" id="1.25.40.20">
    <property type="entry name" value="Ankyrin repeat-containing domain"/>
    <property type="match status" value="1"/>
</dbReference>
<dbReference type="Proteomes" id="UP001054902">
    <property type="component" value="Unassembled WGS sequence"/>
</dbReference>
<evidence type="ECO:0000256" key="1">
    <source>
        <dbReference type="ARBA" id="ARBA00022723"/>
    </source>
</evidence>
<gene>
    <name evidence="8" type="ORF">CTEN210_17474</name>
</gene>
<evidence type="ECO:0000313" key="9">
    <source>
        <dbReference type="Proteomes" id="UP001054902"/>
    </source>
</evidence>
<protein>
    <submittedName>
        <fullName evidence="8">Uncharacterized protein</fullName>
    </submittedName>
</protein>
<dbReference type="GO" id="GO:0005096">
    <property type="term" value="F:GTPase activator activity"/>
    <property type="evidence" value="ECO:0007669"/>
    <property type="project" value="InterPro"/>
</dbReference>
<comment type="caution">
    <text evidence="8">The sequence shown here is derived from an EMBL/GenBank/DDBJ whole genome shotgun (WGS) entry which is preliminary data.</text>
</comment>
<evidence type="ECO:0000313" key="8">
    <source>
        <dbReference type="EMBL" id="GFH60998.1"/>
    </source>
</evidence>
<dbReference type="InterPro" id="IPR045258">
    <property type="entry name" value="ACAP1/2/3-like"/>
</dbReference>
<dbReference type="AlphaFoldDB" id="A0AAD3DAU1"/>
<keyword evidence="2 4" id="KW-0863">Zinc-finger</keyword>
<dbReference type="Pfam" id="PF16746">
    <property type="entry name" value="BAR_3"/>
    <property type="match status" value="1"/>
</dbReference>
<evidence type="ECO:0000256" key="4">
    <source>
        <dbReference type="PROSITE-ProRule" id="PRU00288"/>
    </source>
</evidence>
<keyword evidence="3" id="KW-0862">Zinc</keyword>
<feature type="region of interest" description="Disordered" evidence="5">
    <location>
        <begin position="1"/>
        <end position="26"/>
    </location>
</feature>
<dbReference type="InterPro" id="IPR001164">
    <property type="entry name" value="ArfGAP_dom"/>
</dbReference>
<dbReference type="InterPro" id="IPR011993">
    <property type="entry name" value="PH-like_dom_sf"/>
</dbReference>
<evidence type="ECO:0000259" key="7">
    <source>
        <dbReference type="PROSITE" id="PS50115"/>
    </source>
</evidence>
<dbReference type="SMART" id="SM00233">
    <property type="entry name" value="PH"/>
    <property type="match status" value="1"/>
</dbReference>
<dbReference type="InterPro" id="IPR001849">
    <property type="entry name" value="PH_domain"/>
</dbReference>
<feature type="domain" description="PH" evidence="6">
    <location>
        <begin position="423"/>
        <end position="538"/>
    </location>
</feature>
<evidence type="ECO:0000256" key="2">
    <source>
        <dbReference type="ARBA" id="ARBA00022771"/>
    </source>
</evidence>
<sequence>MDPAQDSGGHDRARSGATPQKIRKKKNKYSFTADSPYFTSYVDKEMKNLNVLTETLQDISSKAKTFGKCGVLMSEATRRLSQSCKLQSAKGNNDNDSTGQISDKERNLIAERKASVGEEMVGVLQVLGNVLDEIADAQMLMCESLEASLSLSLENFIGNELQQAGTLKSEAEEMTENAEIAFAKYLHGKNSYGSAPATEQEQPVASSWNKISEGVGNQLGRMGISTANSNDSPLRKKGKEGGKEKLNSESVDKAIYAANLRQNLEDIRLGQANSELKRFQLLKHLDALKTRRNFGLGESILASLNGIKAYFHHCADLTQSLQPRLHSIQQQQKEARDIYETQQAPLESRENGLVEAINEINISAANAGVIADAISRGQMTGLGASMIADQPTSLGDIEEETKIWELPRLLTDHALYMRDPKPGIEIEGWLYKKASSRMAMNAWQKRWFVLDKNGIFYLKGGSLSENGKFGSSNGSLERVKVCDIVLCTVREVNEKSKQSNGFRFCFEILSPNSRPYMLQAVGPIEFNLWVKSIRNCLERQLVHGNVPSDDKLIKLGAGKALRSKRDDNPSVDRPTFLHNEETSVAGTSMSSLGISKSAKNPIIREIMKANTRCADCGKKNPEWISLNLGCLICIECSGVHRSLGVHLSKVRSISLDQLSDSEYRLIKALGNDFVNSIWEGGTHNQKGWTKPKDNDTRKIKEEWIKSKYQWKGFIDFKSTDGSNQDEREVKYNADLYEAAKRCDVRAAAEAIAKGANVNFSNPDDENKTPLQCCVLSTKKDSDWHGIETAELLIQNGAKTNQIGDQGKSLLDIAVLGNSCEDMLQYLKARISN</sequence>
<dbReference type="PANTHER" id="PTHR23180">
    <property type="entry name" value="CENTAURIN/ARF"/>
    <property type="match status" value="1"/>
</dbReference>
<name>A0AAD3DAU1_9STRA</name>
<dbReference type="SUPFAM" id="SSF50729">
    <property type="entry name" value="PH domain-like"/>
    <property type="match status" value="1"/>
</dbReference>
<dbReference type="InterPro" id="IPR036770">
    <property type="entry name" value="Ankyrin_rpt-contain_sf"/>
</dbReference>
<dbReference type="SUPFAM" id="SSF48403">
    <property type="entry name" value="Ankyrin repeat"/>
    <property type="match status" value="1"/>
</dbReference>
<evidence type="ECO:0000256" key="5">
    <source>
        <dbReference type="SAM" id="MobiDB-lite"/>
    </source>
</evidence>
<evidence type="ECO:0000256" key="3">
    <source>
        <dbReference type="ARBA" id="ARBA00022833"/>
    </source>
</evidence>
<keyword evidence="9" id="KW-1185">Reference proteome</keyword>
<dbReference type="GO" id="GO:0008270">
    <property type="term" value="F:zinc ion binding"/>
    <property type="evidence" value="ECO:0007669"/>
    <property type="project" value="UniProtKB-KW"/>
</dbReference>
<dbReference type="PROSITE" id="PS50003">
    <property type="entry name" value="PH_DOMAIN"/>
    <property type="match status" value="1"/>
</dbReference>
<organism evidence="8 9">
    <name type="scientific">Chaetoceros tenuissimus</name>
    <dbReference type="NCBI Taxonomy" id="426638"/>
    <lineage>
        <taxon>Eukaryota</taxon>
        <taxon>Sar</taxon>
        <taxon>Stramenopiles</taxon>
        <taxon>Ochrophyta</taxon>
        <taxon>Bacillariophyta</taxon>
        <taxon>Coscinodiscophyceae</taxon>
        <taxon>Chaetocerotophycidae</taxon>
        <taxon>Chaetocerotales</taxon>
        <taxon>Chaetocerotaceae</taxon>
        <taxon>Chaetoceros</taxon>
    </lineage>
</organism>
<dbReference type="SUPFAM" id="SSF57863">
    <property type="entry name" value="ArfGap/RecO-like zinc finger"/>
    <property type="match status" value="1"/>
</dbReference>
<keyword evidence="1" id="KW-0479">Metal-binding</keyword>
<dbReference type="Gene3D" id="2.30.29.30">
    <property type="entry name" value="Pleckstrin-homology domain (PH domain)/Phosphotyrosine-binding domain (PTB)"/>
    <property type="match status" value="1"/>
</dbReference>
<dbReference type="InterPro" id="IPR038508">
    <property type="entry name" value="ArfGAP_dom_sf"/>
</dbReference>
<dbReference type="Pfam" id="PF00169">
    <property type="entry name" value="PH"/>
    <property type="match status" value="1"/>
</dbReference>
<dbReference type="Gene3D" id="1.10.220.150">
    <property type="entry name" value="Arf GTPase activating protein"/>
    <property type="match status" value="1"/>
</dbReference>
<feature type="region of interest" description="Disordered" evidence="5">
    <location>
        <begin position="223"/>
        <end position="246"/>
    </location>
</feature>
<dbReference type="InterPro" id="IPR037278">
    <property type="entry name" value="ARFGAP/RecO"/>
</dbReference>
<feature type="region of interest" description="Disordered" evidence="5">
    <location>
        <begin position="85"/>
        <end position="104"/>
    </location>
</feature>
<accession>A0AAD3DAU1</accession>
<dbReference type="InterPro" id="IPR027267">
    <property type="entry name" value="AH/BAR_dom_sf"/>
</dbReference>
<evidence type="ECO:0000259" key="6">
    <source>
        <dbReference type="PROSITE" id="PS50003"/>
    </source>
</evidence>